<dbReference type="AlphaFoldDB" id="A0A086LU72"/>
<protein>
    <submittedName>
        <fullName evidence="3">Toxoplasma gondii family A protein</fullName>
    </submittedName>
</protein>
<organism evidence="3 4">
    <name type="scientific">Toxoplasma gondii RUB</name>
    <dbReference type="NCBI Taxonomy" id="935652"/>
    <lineage>
        <taxon>Eukaryota</taxon>
        <taxon>Sar</taxon>
        <taxon>Alveolata</taxon>
        <taxon>Apicomplexa</taxon>
        <taxon>Conoidasida</taxon>
        <taxon>Coccidia</taxon>
        <taxon>Eucoccidiorida</taxon>
        <taxon>Eimeriorina</taxon>
        <taxon>Sarcocystidae</taxon>
        <taxon>Toxoplasma</taxon>
    </lineage>
</organism>
<sequence length="258" mass="25891">MTKSAVTTTTTTTTPATTTAATAQSSAPTEGSSSDSTGGEGSSPTPGDSDATQPGTGAGGGSSSGESESQPVAPTPNQPSEEEPPELPDVGQDGDGDSTHGGGGDNLGNDRPHDTGSSSNGAEAPEQQQQPQQTDSQSVQPQLGHSDQVLLPNDGANSHATTESSDPAHEQVPSTEGKLQSSQLLGPTASQGAPLRNSDPISVGRYAPPRLRRLSDADDSTVKYLTIVVHSAAWGFAATTLSYAVAIISMTTALLSGL</sequence>
<evidence type="ECO:0000313" key="3">
    <source>
        <dbReference type="EMBL" id="KFG60190.1"/>
    </source>
</evidence>
<dbReference type="EMBL" id="AFYV02001981">
    <property type="protein sequence ID" value="KFG60190.1"/>
    <property type="molecule type" value="Genomic_DNA"/>
</dbReference>
<feature type="compositionally biased region" description="Low complexity" evidence="1">
    <location>
        <begin position="7"/>
        <end position="55"/>
    </location>
</feature>
<evidence type="ECO:0000256" key="1">
    <source>
        <dbReference type="SAM" id="MobiDB-lite"/>
    </source>
</evidence>
<reference evidence="3 4" key="1">
    <citation type="submission" date="2014-05" db="EMBL/GenBank/DDBJ databases">
        <authorList>
            <person name="Sibley D."/>
            <person name="Venepally P."/>
            <person name="Karamycheva S."/>
            <person name="Hadjithomas M."/>
            <person name="Khan A."/>
            <person name="Brunk B."/>
            <person name="Roos D."/>
            <person name="Caler E."/>
            <person name="Lorenzi H."/>
        </authorList>
    </citation>
    <scope>NUCLEOTIDE SEQUENCE [LARGE SCALE GENOMIC DNA]</scope>
    <source>
        <strain evidence="3 4">RUB</strain>
    </source>
</reference>
<dbReference type="Proteomes" id="UP000028834">
    <property type="component" value="Unassembled WGS sequence"/>
</dbReference>
<comment type="caution">
    <text evidence="3">The sequence shown here is derived from an EMBL/GenBank/DDBJ whole genome shotgun (WGS) entry which is preliminary data.</text>
</comment>
<keyword evidence="2" id="KW-0472">Membrane</keyword>
<feature type="compositionally biased region" description="Low complexity" evidence="1">
    <location>
        <begin position="127"/>
        <end position="142"/>
    </location>
</feature>
<feature type="compositionally biased region" description="Polar residues" evidence="1">
    <location>
        <begin position="155"/>
        <end position="165"/>
    </location>
</feature>
<accession>A0A086LU72</accession>
<keyword evidence="2" id="KW-0812">Transmembrane</keyword>
<feature type="region of interest" description="Disordered" evidence="1">
    <location>
        <begin position="1"/>
        <end position="203"/>
    </location>
</feature>
<feature type="transmembrane region" description="Helical" evidence="2">
    <location>
        <begin position="232"/>
        <end position="255"/>
    </location>
</feature>
<dbReference type="VEuPathDB" id="ToxoDB:TGRUB_243100"/>
<proteinExistence type="predicted"/>
<feature type="compositionally biased region" description="Polar residues" evidence="1">
    <location>
        <begin position="172"/>
        <end position="191"/>
    </location>
</feature>
<gene>
    <name evidence="3" type="ORF">TGRUB_243100</name>
</gene>
<keyword evidence="2" id="KW-1133">Transmembrane helix</keyword>
<evidence type="ECO:0000313" key="4">
    <source>
        <dbReference type="Proteomes" id="UP000028834"/>
    </source>
</evidence>
<feature type="compositionally biased region" description="Acidic residues" evidence="1">
    <location>
        <begin position="80"/>
        <end position="96"/>
    </location>
</feature>
<evidence type="ECO:0000256" key="2">
    <source>
        <dbReference type="SAM" id="Phobius"/>
    </source>
</evidence>
<name>A0A086LU72_TOXGO</name>